<name>A0A0N7L5P7_PLAHL</name>
<proteinExistence type="predicted"/>
<evidence type="ECO:0000313" key="2">
    <source>
        <dbReference type="Proteomes" id="UP000054928"/>
    </source>
</evidence>
<reference evidence="2" key="1">
    <citation type="submission" date="2014-09" db="EMBL/GenBank/DDBJ databases">
        <authorList>
            <person name="Sharma Rahul"/>
            <person name="Thines Marco"/>
        </authorList>
    </citation>
    <scope>NUCLEOTIDE SEQUENCE [LARGE SCALE GENOMIC DNA]</scope>
</reference>
<dbReference type="AlphaFoldDB" id="A0A0N7L5P7"/>
<accession>A0A0N7L5P7</accession>
<sequence length="68" mass="7406">MLLTNTISKSRTEALKPLVSSKNKRTALKHRKRCYGDVTDSAGGVIVSSEAARSTVMQGIKVTIMCEH</sequence>
<keyword evidence="2" id="KW-1185">Reference proteome</keyword>
<organism evidence="1 2">
    <name type="scientific">Plasmopara halstedii</name>
    <name type="common">Downy mildew of sunflower</name>
    <dbReference type="NCBI Taxonomy" id="4781"/>
    <lineage>
        <taxon>Eukaryota</taxon>
        <taxon>Sar</taxon>
        <taxon>Stramenopiles</taxon>
        <taxon>Oomycota</taxon>
        <taxon>Peronosporomycetes</taxon>
        <taxon>Peronosporales</taxon>
        <taxon>Peronosporaceae</taxon>
        <taxon>Plasmopara</taxon>
    </lineage>
</organism>
<dbReference type="Proteomes" id="UP000054928">
    <property type="component" value="Unassembled WGS sequence"/>
</dbReference>
<evidence type="ECO:0000313" key="1">
    <source>
        <dbReference type="EMBL" id="CEG42067.1"/>
    </source>
</evidence>
<dbReference type="EMBL" id="CCYD01000610">
    <property type="protein sequence ID" value="CEG42067.1"/>
    <property type="molecule type" value="Genomic_DNA"/>
</dbReference>
<protein>
    <submittedName>
        <fullName evidence="1">Uncharacterized protein</fullName>
    </submittedName>
</protein>
<dbReference type="RefSeq" id="XP_024578436.1">
    <property type="nucleotide sequence ID" value="XM_024727906.1"/>
</dbReference>
<dbReference type="GeneID" id="36407428"/>